<dbReference type="GO" id="GO:0008677">
    <property type="term" value="F:2-dehydropantoate 2-reductase activity"/>
    <property type="evidence" value="ECO:0007669"/>
    <property type="project" value="UniProtKB-EC"/>
</dbReference>
<evidence type="ECO:0000259" key="6">
    <source>
        <dbReference type="Pfam" id="PF08546"/>
    </source>
</evidence>
<comment type="function">
    <text evidence="4">Catalyzes the NADPH-dependent reduction of ketopantoate into pantoic acid.</text>
</comment>
<dbReference type="SUPFAM" id="SSF48179">
    <property type="entry name" value="6-phosphogluconate dehydrogenase C-terminal domain-like"/>
    <property type="match status" value="1"/>
</dbReference>
<dbReference type="GO" id="GO:0015940">
    <property type="term" value="P:pantothenate biosynthetic process"/>
    <property type="evidence" value="ECO:0007669"/>
    <property type="project" value="InterPro"/>
</dbReference>
<keyword evidence="2 4" id="KW-0521">NADP</keyword>
<comment type="catalytic activity">
    <reaction evidence="4">
        <text>(R)-pantoate + NADP(+) = 2-dehydropantoate + NADPH + H(+)</text>
        <dbReference type="Rhea" id="RHEA:16233"/>
        <dbReference type="ChEBI" id="CHEBI:11561"/>
        <dbReference type="ChEBI" id="CHEBI:15378"/>
        <dbReference type="ChEBI" id="CHEBI:15980"/>
        <dbReference type="ChEBI" id="CHEBI:57783"/>
        <dbReference type="ChEBI" id="CHEBI:58349"/>
        <dbReference type="EC" id="1.1.1.169"/>
    </reaction>
</comment>
<dbReference type="NCBIfam" id="TIGR00745">
    <property type="entry name" value="apbA_panE"/>
    <property type="match status" value="1"/>
</dbReference>
<evidence type="ECO:0000313" key="7">
    <source>
        <dbReference type="EMBL" id="CAG9990773.1"/>
    </source>
</evidence>
<protein>
    <recommendedName>
        <fullName evidence="4">2-dehydropantoate 2-reductase</fullName>
        <ecNumber evidence="4">1.1.1.169</ecNumber>
    </recommendedName>
    <alternativeName>
        <fullName evidence="4">Ketopantoate reductase</fullName>
    </alternativeName>
</protein>
<feature type="domain" description="Ketopantoate reductase N-terminal" evidence="5">
    <location>
        <begin position="6"/>
        <end position="165"/>
    </location>
</feature>
<evidence type="ECO:0000256" key="4">
    <source>
        <dbReference type="RuleBase" id="RU362068"/>
    </source>
</evidence>
<dbReference type="Pfam" id="PF02558">
    <property type="entry name" value="ApbA"/>
    <property type="match status" value="1"/>
</dbReference>
<evidence type="ECO:0000313" key="8">
    <source>
        <dbReference type="Proteomes" id="UP000754883"/>
    </source>
</evidence>
<accession>A0A9N9UKU8</accession>
<dbReference type="Gene3D" id="3.40.50.720">
    <property type="entry name" value="NAD(P)-binding Rossmann-like Domain"/>
    <property type="match status" value="1"/>
</dbReference>
<dbReference type="EC" id="1.1.1.169" evidence="4"/>
<reference evidence="8" key="1">
    <citation type="submission" date="2019-06" db="EMBL/GenBank/DDBJ databases">
        <authorList>
            <person name="Broberg M."/>
        </authorList>
    </citation>
    <scope>NUCLEOTIDE SEQUENCE [LARGE SCALE GENOMIC DNA]</scope>
</reference>
<dbReference type="Gene3D" id="1.10.1040.10">
    <property type="entry name" value="N-(1-d-carboxylethyl)-l-norvaline Dehydrogenase, domain 2"/>
    <property type="match status" value="1"/>
</dbReference>
<dbReference type="Proteomes" id="UP000754883">
    <property type="component" value="Unassembled WGS sequence"/>
</dbReference>
<dbReference type="EMBL" id="CABFNO020001476">
    <property type="protein sequence ID" value="CAG9990773.1"/>
    <property type="molecule type" value="Genomic_DNA"/>
</dbReference>
<organism evidence="7 8">
    <name type="scientific">Clonostachys byssicola</name>
    <dbReference type="NCBI Taxonomy" id="160290"/>
    <lineage>
        <taxon>Eukaryota</taxon>
        <taxon>Fungi</taxon>
        <taxon>Dikarya</taxon>
        <taxon>Ascomycota</taxon>
        <taxon>Pezizomycotina</taxon>
        <taxon>Sordariomycetes</taxon>
        <taxon>Hypocreomycetidae</taxon>
        <taxon>Hypocreales</taxon>
        <taxon>Bionectriaceae</taxon>
        <taxon>Clonostachys</taxon>
    </lineage>
</organism>
<evidence type="ECO:0000256" key="1">
    <source>
        <dbReference type="ARBA" id="ARBA00007870"/>
    </source>
</evidence>
<dbReference type="InterPro" id="IPR013332">
    <property type="entry name" value="KPR_N"/>
</dbReference>
<comment type="caution">
    <text evidence="7">The sequence shown here is derived from an EMBL/GenBank/DDBJ whole genome shotgun (WGS) entry which is preliminary data.</text>
</comment>
<proteinExistence type="inferred from homology"/>
<gene>
    <name evidence="7" type="ORF">CBYS24578_00007020</name>
</gene>
<dbReference type="InterPro" id="IPR051402">
    <property type="entry name" value="KPR-Related"/>
</dbReference>
<dbReference type="InterPro" id="IPR036291">
    <property type="entry name" value="NAD(P)-bd_dom_sf"/>
</dbReference>
<sequence length="342" mass="36839">MTKSRVLLIGAGGIGTVCAYALEKGGLVEVTVVMRSMYNRAVEQGIDIDSVDFGRNIKSWRPTAILQAVPNVAAGESEPFEFIVVTTKNLPDAPPTVADIIAPAVVPGKTAIVLGQNGLNIDKPLADRFPGNPLISSVIFTGAAVMPSGTVVHSDPDVQRIGPFAKSGPGGEDAARRFVALYNPRGELDVTLSLDTDYIRWRKLAYNASFNAVAAVLQMDTSRMRMLDHVAAGLIIPAINEIKAAAMAAGVALQDDLVHAVMFQDSALGFFRPSMLQDYEKGNLMEIETIVGEPLRKGRRLGVPMPTLEVIYNMLQGLQSKVKENKGLWKADYAPDNSYRDA</sequence>
<evidence type="ECO:0000259" key="5">
    <source>
        <dbReference type="Pfam" id="PF02558"/>
    </source>
</evidence>
<dbReference type="PANTHER" id="PTHR21708:SF30">
    <property type="entry name" value="2-DEHYDROPANTOATE 2-REDUCTASE-RELATED"/>
    <property type="match status" value="1"/>
</dbReference>
<dbReference type="AlphaFoldDB" id="A0A9N9UKU8"/>
<dbReference type="SUPFAM" id="SSF51735">
    <property type="entry name" value="NAD(P)-binding Rossmann-fold domains"/>
    <property type="match status" value="1"/>
</dbReference>
<dbReference type="GO" id="GO:0005737">
    <property type="term" value="C:cytoplasm"/>
    <property type="evidence" value="ECO:0007669"/>
    <property type="project" value="TreeGrafter"/>
</dbReference>
<dbReference type="PANTHER" id="PTHR21708">
    <property type="entry name" value="PROBABLE 2-DEHYDROPANTOATE 2-REDUCTASE"/>
    <property type="match status" value="1"/>
</dbReference>
<dbReference type="FunFam" id="1.10.1040.10:FF:000017">
    <property type="entry name" value="2-dehydropantoate 2-reductase"/>
    <property type="match status" value="1"/>
</dbReference>
<dbReference type="InterPro" id="IPR013752">
    <property type="entry name" value="KPA_reductase"/>
</dbReference>
<reference evidence="7 8" key="2">
    <citation type="submission" date="2021-10" db="EMBL/GenBank/DDBJ databases">
        <authorList>
            <person name="Piombo E."/>
        </authorList>
    </citation>
    <scope>NUCLEOTIDE SEQUENCE [LARGE SCALE GENOMIC DNA]</scope>
</reference>
<evidence type="ECO:0000256" key="2">
    <source>
        <dbReference type="ARBA" id="ARBA00022857"/>
    </source>
</evidence>
<comment type="similarity">
    <text evidence="1 4">Belongs to the ketopantoate reductase family.</text>
</comment>
<keyword evidence="8" id="KW-1185">Reference proteome</keyword>
<keyword evidence="3 4" id="KW-0560">Oxidoreductase</keyword>
<dbReference type="Pfam" id="PF08546">
    <property type="entry name" value="ApbA_C"/>
    <property type="match status" value="1"/>
</dbReference>
<dbReference type="InterPro" id="IPR003710">
    <property type="entry name" value="ApbA"/>
</dbReference>
<dbReference type="InterPro" id="IPR013328">
    <property type="entry name" value="6PGD_dom2"/>
</dbReference>
<dbReference type="InterPro" id="IPR008927">
    <property type="entry name" value="6-PGluconate_DH-like_C_sf"/>
</dbReference>
<feature type="domain" description="Ketopantoate reductase C-terminal" evidence="6">
    <location>
        <begin position="198"/>
        <end position="319"/>
    </location>
</feature>
<name>A0A9N9UKU8_9HYPO</name>
<evidence type="ECO:0000256" key="3">
    <source>
        <dbReference type="ARBA" id="ARBA00023002"/>
    </source>
</evidence>
<dbReference type="OrthoDB" id="3609at2759"/>